<protein>
    <submittedName>
        <fullName evidence="1">Uncharacterized protein</fullName>
    </submittedName>
</protein>
<dbReference type="EMBL" id="CM007383">
    <property type="protein sequence ID" value="ONK74576.1"/>
    <property type="molecule type" value="Genomic_DNA"/>
</dbReference>
<dbReference type="OMA" id="HILGCTH"/>
<dbReference type="AlphaFoldDB" id="A0A5P1F876"/>
<reference evidence="2" key="1">
    <citation type="journal article" date="2017" name="Nat. Commun.">
        <title>The asparagus genome sheds light on the origin and evolution of a young Y chromosome.</title>
        <authorList>
            <person name="Harkess A."/>
            <person name="Zhou J."/>
            <person name="Xu C."/>
            <person name="Bowers J.E."/>
            <person name="Van der Hulst R."/>
            <person name="Ayyampalayam S."/>
            <person name="Mercati F."/>
            <person name="Riccardi P."/>
            <person name="McKain M.R."/>
            <person name="Kakrana A."/>
            <person name="Tang H."/>
            <person name="Ray J."/>
            <person name="Groenendijk J."/>
            <person name="Arikit S."/>
            <person name="Mathioni S.M."/>
            <person name="Nakano M."/>
            <person name="Shan H."/>
            <person name="Telgmann-Rauber A."/>
            <person name="Kanno A."/>
            <person name="Yue Z."/>
            <person name="Chen H."/>
            <person name="Li W."/>
            <person name="Chen Y."/>
            <person name="Xu X."/>
            <person name="Zhang Y."/>
            <person name="Luo S."/>
            <person name="Chen H."/>
            <person name="Gao J."/>
            <person name="Mao Z."/>
            <person name="Pires J.C."/>
            <person name="Luo M."/>
            <person name="Kudrna D."/>
            <person name="Wing R.A."/>
            <person name="Meyers B.C."/>
            <person name="Yi K."/>
            <person name="Kong H."/>
            <person name="Lavrijsen P."/>
            <person name="Sunseri F."/>
            <person name="Falavigna A."/>
            <person name="Ye Y."/>
            <person name="Leebens-Mack J.H."/>
            <person name="Chen G."/>
        </authorList>
    </citation>
    <scope>NUCLEOTIDE SEQUENCE [LARGE SCALE GENOMIC DNA]</scope>
    <source>
        <strain evidence="2">cv. DH0086</strain>
    </source>
</reference>
<dbReference type="PANTHER" id="PTHR21477:SF12">
    <property type="entry name" value="PROTEIN PHLOEM PROTEIN 2-LIKE A10"/>
    <property type="match status" value="1"/>
</dbReference>
<organism evidence="1 2">
    <name type="scientific">Asparagus officinalis</name>
    <name type="common">Garden asparagus</name>
    <dbReference type="NCBI Taxonomy" id="4686"/>
    <lineage>
        <taxon>Eukaryota</taxon>
        <taxon>Viridiplantae</taxon>
        <taxon>Streptophyta</taxon>
        <taxon>Embryophyta</taxon>
        <taxon>Tracheophyta</taxon>
        <taxon>Spermatophyta</taxon>
        <taxon>Magnoliopsida</taxon>
        <taxon>Liliopsida</taxon>
        <taxon>Asparagales</taxon>
        <taxon>Asparagaceae</taxon>
        <taxon>Asparagoideae</taxon>
        <taxon>Asparagus</taxon>
    </lineage>
</organism>
<dbReference type="Proteomes" id="UP000243459">
    <property type="component" value="Chromosome 3"/>
</dbReference>
<dbReference type="Gramene" id="ONK74576">
    <property type="protein sequence ID" value="ONK74576"/>
    <property type="gene ID" value="A4U43_C03F7910"/>
</dbReference>
<evidence type="ECO:0000313" key="1">
    <source>
        <dbReference type="EMBL" id="ONK74576.1"/>
    </source>
</evidence>
<proteinExistence type="predicted"/>
<dbReference type="InterPro" id="IPR019141">
    <property type="entry name" value="DUF2045"/>
</dbReference>
<name>A0A5P1F876_ASPOF</name>
<sequence>MDVNTYDELFAGITNPKHEVKVKELLVTVCNGAVETLIKTSHQVLMKPSLNCSVNRVESKQKGVDSAMEIDNRGSFDVKEQSSGWFDQVSSTLAIPSNRRFVLDVTGRVTFETVRSFLDFVLWKLYDGAKRGVHAVHEGVVERGFEVVRYISAKSMLIVTICLALCMRVMAGTRVLMPV</sequence>
<keyword evidence="2" id="KW-1185">Reference proteome</keyword>
<gene>
    <name evidence="1" type="ORF">A4U43_C03F7910</name>
</gene>
<dbReference type="PANTHER" id="PTHR21477">
    <property type="entry name" value="ZGC:172139"/>
    <property type="match status" value="1"/>
</dbReference>
<evidence type="ECO:0000313" key="2">
    <source>
        <dbReference type="Proteomes" id="UP000243459"/>
    </source>
</evidence>
<accession>A0A5P1F876</accession>